<feature type="domain" description="Cytochrome c" evidence="8">
    <location>
        <begin position="72"/>
        <end position="157"/>
    </location>
</feature>
<evidence type="ECO:0000313" key="10">
    <source>
        <dbReference type="Proteomes" id="UP001321700"/>
    </source>
</evidence>
<evidence type="ECO:0000256" key="7">
    <source>
        <dbReference type="SAM" id="Phobius"/>
    </source>
</evidence>
<dbReference type="Pfam" id="PF00034">
    <property type="entry name" value="Cytochrom_C"/>
    <property type="match status" value="1"/>
</dbReference>
<dbReference type="EMBL" id="JAVBIK010000001">
    <property type="protein sequence ID" value="MDT7519228.1"/>
    <property type="molecule type" value="Genomic_DNA"/>
</dbReference>
<dbReference type="PRINTS" id="PR00606">
    <property type="entry name" value="CYTCHROMECID"/>
</dbReference>
<comment type="caution">
    <text evidence="9">The sequence shown here is derived from an EMBL/GenBank/DDBJ whole genome shotgun (WGS) entry which is preliminary data.</text>
</comment>
<dbReference type="Gene3D" id="1.10.760.10">
    <property type="entry name" value="Cytochrome c-like domain"/>
    <property type="match status" value="1"/>
</dbReference>
<name>A0ABU3KP51_9BURK</name>
<evidence type="ECO:0000256" key="1">
    <source>
        <dbReference type="ARBA" id="ARBA00022448"/>
    </source>
</evidence>
<evidence type="ECO:0000313" key="9">
    <source>
        <dbReference type="EMBL" id="MDT7519228.1"/>
    </source>
</evidence>
<keyword evidence="3 6" id="KW-0479">Metal-binding</keyword>
<keyword evidence="1" id="KW-0813">Transport</keyword>
<evidence type="ECO:0000256" key="3">
    <source>
        <dbReference type="ARBA" id="ARBA00022723"/>
    </source>
</evidence>
<keyword evidence="7" id="KW-0812">Transmembrane</keyword>
<evidence type="ECO:0000256" key="2">
    <source>
        <dbReference type="ARBA" id="ARBA00022617"/>
    </source>
</evidence>
<keyword evidence="5 6" id="KW-0408">Iron</keyword>
<dbReference type="InterPro" id="IPR036909">
    <property type="entry name" value="Cyt_c-like_dom_sf"/>
</dbReference>
<evidence type="ECO:0000256" key="4">
    <source>
        <dbReference type="ARBA" id="ARBA00022982"/>
    </source>
</evidence>
<organism evidence="9 10">
    <name type="scientific">Rhodoferax potami</name>
    <dbReference type="NCBI Taxonomy" id="3068338"/>
    <lineage>
        <taxon>Bacteria</taxon>
        <taxon>Pseudomonadati</taxon>
        <taxon>Pseudomonadota</taxon>
        <taxon>Betaproteobacteria</taxon>
        <taxon>Burkholderiales</taxon>
        <taxon>Comamonadaceae</taxon>
        <taxon>Rhodoferax</taxon>
    </lineage>
</organism>
<evidence type="ECO:0000256" key="6">
    <source>
        <dbReference type="PROSITE-ProRule" id="PRU00433"/>
    </source>
</evidence>
<dbReference type="SUPFAM" id="SSF46626">
    <property type="entry name" value="Cytochrome c"/>
    <property type="match status" value="1"/>
</dbReference>
<gene>
    <name evidence="9" type="ORF">RAE19_10970</name>
</gene>
<keyword evidence="7" id="KW-0472">Membrane</keyword>
<accession>A0ABU3KP51</accession>
<dbReference type="InterPro" id="IPR009056">
    <property type="entry name" value="Cyt_c-like_dom"/>
</dbReference>
<sequence length="161" mass="17104">MHPEDDTPPQRPRWLAAALIVAVLVVVAGMLIVGWRTLQADNSKGETIQSAAVPAKSASGVVAATSPAAPAASLALGQAAVKASNCMRCHGVDRRYVGPAFNQVVARYQDRPDAVDYLAGKIRNGGSGEWGRALMPRHPQLSEEQARQMAQWVMSLPPAVQ</sequence>
<keyword evidence="4" id="KW-0249">Electron transport</keyword>
<dbReference type="PROSITE" id="PS51007">
    <property type="entry name" value="CYTC"/>
    <property type="match status" value="1"/>
</dbReference>
<proteinExistence type="predicted"/>
<keyword evidence="7" id="KW-1133">Transmembrane helix</keyword>
<keyword evidence="2 6" id="KW-0349">Heme</keyword>
<protein>
    <submittedName>
        <fullName evidence="9">C-type cytochrome</fullName>
    </submittedName>
</protein>
<dbReference type="InterPro" id="IPR002324">
    <property type="entry name" value="Cyt_c_ID"/>
</dbReference>
<reference evidence="9 10" key="1">
    <citation type="submission" date="2023-08" db="EMBL/GenBank/DDBJ databases">
        <title>Rhodoferax potami sp. nov. and Rhodoferax mekongensis sp. nov., isolated from the Mekong River in Thailand.</title>
        <authorList>
            <person name="Kitikhun S."/>
            <person name="Charoenyingcharoen P."/>
            <person name="Siriarchawattana P."/>
            <person name="Likhitrattanapisal S."/>
            <person name="Nilsakha T."/>
            <person name="Chanpet A."/>
            <person name="Rattanawaree P."/>
            <person name="Ingsriswang S."/>
        </authorList>
    </citation>
    <scope>NUCLEOTIDE SEQUENCE [LARGE SCALE GENOMIC DNA]</scope>
    <source>
        <strain evidence="9 10">TBRC 17660</strain>
    </source>
</reference>
<evidence type="ECO:0000259" key="8">
    <source>
        <dbReference type="PROSITE" id="PS51007"/>
    </source>
</evidence>
<dbReference type="RefSeq" id="WP_313874923.1">
    <property type="nucleotide sequence ID" value="NZ_JAVBIK010000001.1"/>
</dbReference>
<dbReference type="Proteomes" id="UP001321700">
    <property type="component" value="Unassembled WGS sequence"/>
</dbReference>
<evidence type="ECO:0000256" key="5">
    <source>
        <dbReference type="ARBA" id="ARBA00023004"/>
    </source>
</evidence>
<keyword evidence="10" id="KW-1185">Reference proteome</keyword>
<feature type="transmembrane region" description="Helical" evidence="7">
    <location>
        <begin position="14"/>
        <end position="35"/>
    </location>
</feature>